<name>A0A4S8JGW2_MUSBA</name>
<dbReference type="PANTHER" id="PTHR11802">
    <property type="entry name" value="SERINE PROTEASE FAMILY S10 SERINE CARBOXYPEPTIDASE"/>
    <property type="match status" value="1"/>
</dbReference>
<keyword evidence="2" id="KW-0732">Signal</keyword>
<dbReference type="EC" id="3.4.16.-" evidence="2"/>
<evidence type="ECO:0000313" key="4">
    <source>
        <dbReference type="EMBL" id="THU60242.1"/>
    </source>
</evidence>
<dbReference type="InterPro" id="IPR001563">
    <property type="entry name" value="Peptidase_S10"/>
</dbReference>
<dbReference type="EMBL" id="PYDT01000005">
    <property type="protein sequence ID" value="THU60242.1"/>
    <property type="molecule type" value="Genomic_DNA"/>
</dbReference>
<proteinExistence type="inferred from homology"/>
<dbReference type="AlphaFoldDB" id="A0A4S8JGW2"/>
<keyword evidence="2" id="KW-0378">Hydrolase</keyword>
<organism evidence="4 5">
    <name type="scientific">Musa balbisiana</name>
    <name type="common">Banana</name>
    <dbReference type="NCBI Taxonomy" id="52838"/>
    <lineage>
        <taxon>Eukaryota</taxon>
        <taxon>Viridiplantae</taxon>
        <taxon>Streptophyta</taxon>
        <taxon>Embryophyta</taxon>
        <taxon>Tracheophyta</taxon>
        <taxon>Spermatophyta</taxon>
        <taxon>Magnoliopsida</taxon>
        <taxon>Liliopsida</taxon>
        <taxon>Zingiberales</taxon>
        <taxon>Musaceae</taxon>
        <taxon>Musa</taxon>
    </lineage>
</organism>
<sequence length="476" mass="52330">MPISPLLLLLLLFFSPSLSLLLVDAARTADGSEEWGYVQVRPSNPSISASQPRRVSLLPHLTLWSLRAHMFWWLYRSPQRVDNGSAPWPTVLWLQGGPGGSGVGIGNFQEIGPVDANLQPRSSTWLQKADLLFVDNPVGTGYSFVEDESLFVKSDWEAATDLTTLMKNLCHEQAPSWQNSPLFIVAESYGGKFAVTAGLSIAEAIRAGELKLNLGGTSLTLSSSSTFPERSGQIRSVIELMCASREEIKKEQYGDATNSWGELEEFIVTSSNDVDFYNFLLDSGSDPVSLTAAAEASRKLSLKMYPTYLSSKASTSLDISGLMNGVIKEKLKIIPKNVSWGGQSGLVFDSLSNDFMKPRINEVDELLSLGINVTIYNGQDEYINQHYPDSTSTDSSSHEGRKEGRWDGLKNFNSMDRKPIYCSSEEVGVTKGFLKSYQNLHFYWILGAGHFVPVDQPCVSLKMIADITRSPPAGPS</sequence>
<keyword evidence="5" id="KW-1185">Reference proteome</keyword>
<gene>
    <name evidence="4" type="ORF">C4D60_Mb07t10570</name>
</gene>
<feature type="compositionally biased region" description="Basic and acidic residues" evidence="3">
    <location>
        <begin position="396"/>
        <end position="408"/>
    </location>
</feature>
<evidence type="ECO:0000256" key="3">
    <source>
        <dbReference type="SAM" id="MobiDB-lite"/>
    </source>
</evidence>
<dbReference type="InterPro" id="IPR018202">
    <property type="entry name" value="Ser_caboxypep_ser_AS"/>
</dbReference>
<dbReference type="Gene3D" id="3.40.50.1820">
    <property type="entry name" value="alpha/beta hydrolase"/>
    <property type="match status" value="1"/>
</dbReference>
<feature type="region of interest" description="Disordered" evidence="3">
    <location>
        <begin position="386"/>
        <end position="408"/>
    </location>
</feature>
<dbReference type="Pfam" id="PF00450">
    <property type="entry name" value="Peptidase_S10"/>
    <property type="match status" value="1"/>
</dbReference>
<dbReference type="GO" id="GO:0006508">
    <property type="term" value="P:proteolysis"/>
    <property type="evidence" value="ECO:0007669"/>
    <property type="project" value="UniProtKB-KW"/>
</dbReference>
<evidence type="ECO:0000256" key="1">
    <source>
        <dbReference type="ARBA" id="ARBA00009431"/>
    </source>
</evidence>
<accession>A0A4S8JGW2</accession>
<dbReference type="InterPro" id="IPR029058">
    <property type="entry name" value="AB_hydrolase_fold"/>
</dbReference>
<feature type="signal peptide" evidence="2">
    <location>
        <begin position="1"/>
        <end position="19"/>
    </location>
</feature>
<dbReference type="Proteomes" id="UP000317650">
    <property type="component" value="Chromosome 7"/>
</dbReference>
<keyword evidence="2" id="KW-0121">Carboxypeptidase</keyword>
<evidence type="ECO:0000256" key="2">
    <source>
        <dbReference type="RuleBase" id="RU361156"/>
    </source>
</evidence>
<feature type="chain" id="PRO_5021039787" description="Carboxypeptidase" evidence="2">
    <location>
        <begin position="20"/>
        <end position="476"/>
    </location>
</feature>
<dbReference type="PRINTS" id="PR00724">
    <property type="entry name" value="CRBOXYPTASEC"/>
</dbReference>
<comment type="caution">
    <text evidence="4">The sequence shown here is derived from an EMBL/GenBank/DDBJ whole genome shotgun (WGS) entry which is preliminary data.</text>
</comment>
<comment type="similarity">
    <text evidence="1 2">Belongs to the peptidase S10 family.</text>
</comment>
<dbReference type="GO" id="GO:0004185">
    <property type="term" value="F:serine-type carboxypeptidase activity"/>
    <property type="evidence" value="ECO:0007669"/>
    <property type="project" value="UniProtKB-UniRule"/>
</dbReference>
<keyword evidence="2" id="KW-0645">Protease</keyword>
<reference evidence="4 5" key="1">
    <citation type="journal article" date="2019" name="Nat. Plants">
        <title>Genome sequencing of Musa balbisiana reveals subgenome evolution and function divergence in polyploid bananas.</title>
        <authorList>
            <person name="Yao X."/>
        </authorList>
    </citation>
    <scope>NUCLEOTIDE SEQUENCE [LARGE SCALE GENOMIC DNA]</scope>
    <source>
        <strain evidence="5">cv. DH-PKW</strain>
        <tissue evidence="4">Leaves</tissue>
    </source>
</reference>
<protein>
    <recommendedName>
        <fullName evidence="2">Carboxypeptidase</fullName>
        <ecNumber evidence="2">3.4.16.-</ecNumber>
    </recommendedName>
</protein>
<dbReference type="PROSITE" id="PS00131">
    <property type="entry name" value="CARBOXYPEPT_SER_SER"/>
    <property type="match status" value="1"/>
</dbReference>
<evidence type="ECO:0000313" key="5">
    <source>
        <dbReference type="Proteomes" id="UP000317650"/>
    </source>
</evidence>
<dbReference type="SUPFAM" id="SSF53474">
    <property type="entry name" value="alpha/beta-Hydrolases"/>
    <property type="match status" value="1"/>
</dbReference>
<dbReference type="PANTHER" id="PTHR11802:SF498">
    <property type="entry name" value="OS03G0393066 PROTEIN"/>
    <property type="match status" value="1"/>
</dbReference>